<dbReference type="RefSeq" id="WP_120690719.1">
    <property type="nucleotide sequence ID" value="NZ_RAZT01000018.1"/>
</dbReference>
<evidence type="ECO:0000313" key="2">
    <source>
        <dbReference type="EMBL" id="RKN27303.1"/>
    </source>
</evidence>
<dbReference type="Gene3D" id="3.40.630.30">
    <property type="match status" value="1"/>
</dbReference>
<protein>
    <submittedName>
        <fullName evidence="2">GNAT family N-acetyltransferase</fullName>
    </submittedName>
</protein>
<keyword evidence="2" id="KW-0808">Transferase</keyword>
<gene>
    <name evidence="2" type="ORF">D7044_28360</name>
</gene>
<feature type="domain" description="N-acetyltransferase" evidence="1">
    <location>
        <begin position="111"/>
        <end position="244"/>
    </location>
</feature>
<evidence type="ECO:0000313" key="3">
    <source>
        <dbReference type="Proteomes" id="UP000275865"/>
    </source>
</evidence>
<sequence length="244" mass="26030">MESVDTLLAAHRAYLLGWNVGEAGDDDLVTYRSEVPHPPLNGVLRLVGRDPADALAEARRRLDGVPRIWWAGPDSDTGTADALASLGGVPVLNLPIMATSIDQATPAPTPTALRIAETSDVDEFVTAYARVSGIPEAGVPTAIARERSFRGDGTVVRLAGRLDDGRIVGTAVAWLSHGLLTLYYVGTQPEHRRQGIGTAMTHAALDLARERGIRTAALTSTPIGEPVYRNLGFRTVGTFQLLSF</sequence>
<dbReference type="SUPFAM" id="SSF55729">
    <property type="entry name" value="Acyl-CoA N-acyltransferases (Nat)"/>
    <property type="match status" value="1"/>
</dbReference>
<dbReference type="PANTHER" id="PTHR37817:SF1">
    <property type="entry name" value="N-ACETYLTRANSFERASE EIS"/>
    <property type="match status" value="1"/>
</dbReference>
<reference evidence="2 3" key="1">
    <citation type="submission" date="2018-09" db="EMBL/GenBank/DDBJ databases">
        <title>Micromonospora sp. nov. MS1-9, isolated from a root of Musa sp.</title>
        <authorList>
            <person name="Kuncharoen N."/>
            <person name="Kudo T."/>
            <person name="Ohkuma M."/>
            <person name="Yuki M."/>
            <person name="Tanasupawat S."/>
        </authorList>
    </citation>
    <scope>NUCLEOTIDE SEQUENCE [LARGE SCALE GENOMIC DNA]</scope>
    <source>
        <strain evidence="2 3">MS1-9</strain>
    </source>
</reference>
<dbReference type="CDD" id="cd04301">
    <property type="entry name" value="NAT_SF"/>
    <property type="match status" value="1"/>
</dbReference>
<proteinExistence type="predicted"/>
<dbReference type="EMBL" id="RAZT01000018">
    <property type="protein sequence ID" value="RKN27303.1"/>
    <property type="molecule type" value="Genomic_DNA"/>
</dbReference>
<dbReference type="InterPro" id="IPR016181">
    <property type="entry name" value="Acyl_CoA_acyltransferase"/>
</dbReference>
<dbReference type="PANTHER" id="PTHR37817">
    <property type="entry name" value="N-ACETYLTRANSFERASE EIS"/>
    <property type="match status" value="1"/>
</dbReference>
<dbReference type="Proteomes" id="UP000275865">
    <property type="component" value="Unassembled WGS sequence"/>
</dbReference>
<dbReference type="GO" id="GO:0030649">
    <property type="term" value="P:aminoglycoside antibiotic catabolic process"/>
    <property type="evidence" value="ECO:0007669"/>
    <property type="project" value="TreeGrafter"/>
</dbReference>
<dbReference type="AlphaFoldDB" id="A0A3A9XS18"/>
<dbReference type="GO" id="GO:0034069">
    <property type="term" value="F:aminoglycoside N-acetyltransferase activity"/>
    <property type="evidence" value="ECO:0007669"/>
    <property type="project" value="TreeGrafter"/>
</dbReference>
<dbReference type="Pfam" id="PF00583">
    <property type="entry name" value="Acetyltransf_1"/>
    <property type="match status" value="1"/>
</dbReference>
<dbReference type="InterPro" id="IPR000182">
    <property type="entry name" value="GNAT_dom"/>
</dbReference>
<accession>A0A3A9XS18</accession>
<organism evidence="2 3">
    <name type="scientific">Micromonospora musae</name>
    <dbReference type="NCBI Taxonomy" id="1894970"/>
    <lineage>
        <taxon>Bacteria</taxon>
        <taxon>Bacillati</taxon>
        <taxon>Actinomycetota</taxon>
        <taxon>Actinomycetes</taxon>
        <taxon>Micromonosporales</taxon>
        <taxon>Micromonosporaceae</taxon>
        <taxon>Micromonospora</taxon>
    </lineage>
</organism>
<comment type="caution">
    <text evidence="2">The sequence shown here is derived from an EMBL/GenBank/DDBJ whole genome shotgun (WGS) entry which is preliminary data.</text>
</comment>
<dbReference type="PROSITE" id="PS51186">
    <property type="entry name" value="GNAT"/>
    <property type="match status" value="1"/>
</dbReference>
<dbReference type="InterPro" id="IPR051554">
    <property type="entry name" value="Acetyltransferase_Eis"/>
</dbReference>
<name>A0A3A9XS18_9ACTN</name>
<evidence type="ECO:0000259" key="1">
    <source>
        <dbReference type="PROSITE" id="PS51186"/>
    </source>
</evidence>